<dbReference type="Gene3D" id="3.20.20.450">
    <property type="entry name" value="EAL domain"/>
    <property type="match status" value="1"/>
</dbReference>
<evidence type="ECO:0000256" key="8">
    <source>
        <dbReference type="ARBA" id="ARBA00023136"/>
    </source>
</evidence>
<keyword evidence="4" id="KW-0973">c-di-GMP</keyword>
<dbReference type="InterPro" id="IPR035919">
    <property type="entry name" value="EAL_sf"/>
</dbReference>
<keyword evidence="7 10" id="KW-1133">Transmembrane helix</keyword>
<evidence type="ECO:0000256" key="6">
    <source>
        <dbReference type="ARBA" id="ARBA00022801"/>
    </source>
</evidence>
<feature type="transmembrane region" description="Helical" evidence="10">
    <location>
        <begin position="12"/>
        <end position="34"/>
    </location>
</feature>
<name>A0A261R640_9BORD</name>
<dbReference type="Pfam" id="PF12792">
    <property type="entry name" value="CSS-motif"/>
    <property type="match status" value="1"/>
</dbReference>
<evidence type="ECO:0000256" key="2">
    <source>
        <dbReference type="ARBA" id="ARBA00012282"/>
    </source>
</evidence>
<comment type="catalytic activity">
    <reaction evidence="9">
        <text>3',3'-c-di-GMP + H2O = 5'-phosphoguanylyl(3'-&gt;5')guanosine + H(+)</text>
        <dbReference type="Rhea" id="RHEA:24902"/>
        <dbReference type="ChEBI" id="CHEBI:15377"/>
        <dbReference type="ChEBI" id="CHEBI:15378"/>
        <dbReference type="ChEBI" id="CHEBI:58754"/>
        <dbReference type="ChEBI" id="CHEBI:58805"/>
        <dbReference type="EC" id="3.1.4.52"/>
    </reaction>
</comment>
<dbReference type="EMBL" id="NEVJ01000003">
    <property type="protein sequence ID" value="OZI20247.1"/>
    <property type="molecule type" value="Genomic_DNA"/>
</dbReference>
<keyword evidence="8 10" id="KW-0472">Membrane</keyword>
<accession>A0A261R640</accession>
<evidence type="ECO:0000256" key="10">
    <source>
        <dbReference type="SAM" id="Phobius"/>
    </source>
</evidence>
<keyword evidence="3" id="KW-1003">Cell membrane</keyword>
<evidence type="ECO:0000256" key="1">
    <source>
        <dbReference type="ARBA" id="ARBA00004651"/>
    </source>
</evidence>
<dbReference type="PANTHER" id="PTHR33121">
    <property type="entry name" value="CYCLIC DI-GMP PHOSPHODIESTERASE PDEF"/>
    <property type="match status" value="1"/>
</dbReference>
<dbReference type="Pfam" id="PF00563">
    <property type="entry name" value="EAL"/>
    <property type="match status" value="1"/>
</dbReference>
<dbReference type="SMART" id="SM00052">
    <property type="entry name" value="EAL"/>
    <property type="match status" value="1"/>
</dbReference>
<dbReference type="CDD" id="cd01948">
    <property type="entry name" value="EAL"/>
    <property type="match status" value="1"/>
</dbReference>
<dbReference type="EC" id="3.1.4.52" evidence="2"/>
<dbReference type="InterPro" id="IPR024744">
    <property type="entry name" value="CSS-motif_dom"/>
</dbReference>
<evidence type="ECO:0000313" key="13">
    <source>
        <dbReference type="Proteomes" id="UP000216857"/>
    </source>
</evidence>
<evidence type="ECO:0000256" key="9">
    <source>
        <dbReference type="ARBA" id="ARBA00034290"/>
    </source>
</evidence>
<dbReference type="SUPFAM" id="SSF141868">
    <property type="entry name" value="EAL domain-like"/>
    <property type="match status" value="1"/>
</dbReference>
<evidence type="ECO:0000256" key="7">
    <source>
        <dbReference type="ARBA" id="ARBA00022989"/>
    </source>
</evidence>
<evidence type="ECO:0000259" key="11">
    <source>
        <dbReference type="PROSITE" id="PS50883"/>
    </source>
</evidence>
<dbReference type="Proteomes" id="UP000216857">
    <property type="component" value="Unassembled WGS sequence"/>
</dbReference>
<sequence>MPTSYSIRRRIAAIVVTLLAAVLPILLILPIVFYESQRQLAGEAAVTAGVLRRQLENILLRAQDVTQRLTPTLQRPCEEVLPLLRQLSALQPYFRSLLLVRDDVVTCSSVYGMANTPLIALSSQEHVPKGMYVTPVAGTLLVPDRPSVMVSRGLRDGNGIAAFLDAQYLYDLKLAAARDGVYDVDILLGPHNVPLVEAGERQRSARVPAPDTQQSSSGMFPVQVRVTPLQAQRDAVRNHVWRGYAAFLLLASFLCGYGAYRLYGWRVSIPGELRKGMRLRQFHMVYQPVIDMSTGRISGVEALLRWSHPRLGKVRPDLFIAAAEEHHIIDDLTRHMFNLVANDLALLDLPGGSHLAVNVCGAHMASDRFVADVDTLLSRVRAYDDVSLVLEVTERHPLPDTPALRGNMAELRKRGVRWALDDFGTGHSSLSYLQTLHVPFLKIDRAFVSSAGTEAVSNVVLDTIIGLARQLGMSMIAEGVETEAQAAYLGDKGVQFAQGFLFARPMPPRELAAWRAEHADRVDLPRPRLTWSPDAVDISGA</sequence>
<dbReference type="OrthoDB" id="9813903at2"/>
<dbReference type="RefSeq" id="WP_094848847.1">
    <property type="nucleotide sequence ID" value="NZ_NEVJ01000003.1"/>
</dbReference>
<dbReference type="InterPro" id="IPR001633">
    <property type="entry name" value="EAL_dom"/>
</dbReference>
<proteinExistence type="predicted"/>
<dbReference type="InterPro" id="IPR050706">
    <property type="entry name" value="Cyclic-di-GMP_PDE-like"/>
</dbReference>
<keyword evidence="13" id="KW-1185">Reference proteome</keyword>
<evidence type="ECO:0000256" key="4">
    <source>
        <dbReference type="ARBA" id="ARBA00022636"/>
    </source>
</evidence>
<feature type="domain" description="EAL" evidence="11">
    <location>
        <begin position="266"/>
        <end position="519"/>
    </location>
</feature>
<keyword evidence="5 10" id="KW-0812">Transmembrane</keyword>
<protein>
    <recommendedName>
        <fullName evidence="2">cyclic-guanylate-specific phosphodiesterase</fullName>
        <ecNumber evidence="2">3.1.4.52</ecNumber>
    </recommendedName>
</protein>
<reference evidence="12" key="1">
    <citation type="submission" date="2017-05" db="EMBL/GenBank/DDBJ databases">
        <title>Complete and WGS of Bordetella genogroups.</title>
        <authorList>
            <person name="Spilker T."/>
            <person name="Lipuma J."/>
        </authorList>
    </citation>
    <scope>NUCLEOTIDE SEQUENCE</scope>
    <source>
        <strain evidence="12">AU21707</strain>
    </source>
</reference>
<comment type="caution">
    <text evidence="12">The sequence shown here is derived from an EMBL/GenBank/DDBJ whole genome shotgun (WGS) entry which is preliminary data.</text>
</comment>
<dbReference type="AlphaFoldDB" id="A0A261R640"/>
<evidence type="ECO:0000313" key="12">
    <source>
        <dbReference type="EMBL" id="OZI20247.1"/>
    </source>
</evidence>
<evidence type="ECO:0000256" key="3">
    <source>
        <dbReference type="ARBA" id="ARBA00022475"/>
    </source>
</evidence>
<dbReference type="PANTHER" id="PTHR33121:SF79">
    <property type="entry name" value="CYCLIC DI-GMP PHOSPHODIESTERASE PDED-RELATED"/>
    <property type="match status" value="1"/>
</dbReference>
<comment type="subcellular location">
    <subcellularLocation>
        <location evidence="1">Cell membrane</location>
        <topology evidence="1">Multi-pass membrane protein</topology>
    </subcellularLocation>
</comment>
<dbReference type="GO" id="GO:0005886">
    <property type="term" value="C:plasma membrane"/>
    <property type="evidence" value="ECO:0007669"/>
    <property type="project" value="UniProtKB-SubCell"/>
</dbReference>
<gene>
    <name evidence="12" type="ORF">CAL26_22185</name>
</gene>
<dbReference type="PROSITE" id="PS50883">
    <property type="entry name" value="EAL"/>
    <property type="match status" value="1"/>
</dbReference>
<keyword evidence="6" id="KW-0378">Hydrolase</keyword>
<organism evidence="12 13">
    <name type="scientific">Bordetella genomosp. 9</name>
    <dbReference type="NCBI Taxonomy" id="1416803"/>
    <lineage>
        <taxon>Bacteria</taxon>
        <taxon>Pseudomonadati</taxon>
        <taxon>Pseudomonadota</taxon>
        <taxon>Betaproteobacteria</taxon>
        <taxon>Burkholderiales</taxon>
        <taxon>Alcaligenaceae</taxon>
        <taxon>Bordetella</taxon>
    </lineage>
</organism>
<dbReference type="GO" id="GO:0071111">
    <property type="term" value="F:cyclic-guanylate-specific phosphodiesterase activity"/>
    <property type="evidence" value="ECO:0007669"/>
    <property type="project" value="UniProtKB-EC"/>
</dbReference>
<evidence type="ECO:0000256" key="5">
    <source>
        <dbReference type="ARBA" id="ARBA00022692"/>
    </source>
</evidence>